<accession>A0A1Q8S7P1</accession>
<reference evidence="2 3" key="1">
    <citation type="submission" date="2016-11" db="EMBL/GenBank/DDBJ databases">
        <title>Draft Genome Assembly of Colletotrichum chlorophyti a pathogen of herbaceous plants.</title>
        <authorList>
            <person name="Gan P."/>
            <person name="Narusaka M."/>
            <person name="Tsushima A."/>
            <person name="Narusaka Y."/>
            <person name="Takano Y."/>
            <person name="Shirasu K."/>
        </authorList>
    </citation>
    <scope>NUCLEOTIDE SEQUENCE [LARGE SCALE GENOMIC DNA]</scope>
    <source>
        <strain evidence="2 3">NTL11</strain>
    </source>
</reference>
<dbReference type="AlphaFoldDB" id="A0A1Q8S7P1"/>
<gene>
    <name evidence="2" type="ORF">CCHL11_00960</name>
</gene>
<dbReference type="OrthoDB" id="4845881at2759"/>
<evidence type="ECO:0000256" key="1">
    <source>
        <dbReference type="SAM" id="SignalP"/>
    </source>
</evidence>
<feature type="chain" id="PRO_5012480565" description="Infection structure specific protein" evidence="1">
    <location>
        <begin position="18"/>
        <end position="219"/>
    </location>
</feature>
<dbReference type="STRING" id="708187.A0A1Q8S7P1"/>
<evidence type="ECO:0000313" key="3">
    <source>
        <dbReference type="Proteomes" id="UP000186583"/>
    </source>
</evidence>
<dbReference type="EMBL" id="MPGH01000008">
    <property type="protein sequence ID" value="OLN97422.1"/>
    <property type="molecule type" value="Genomic_DNA"/>
</dbReference>
<sequence>MQSKLILVAAAATGAMAVHDLSGSFPQNFRRAIDVDLVARDEAACTSAVAEHMTVTEDFPLVPTELASATDVDIPQITDPCVFPSITGSVGQVITSYSSALQSWQDAHITEIRSIWSACTDVPLVSEALDAFADQLCSTALAPLTASGTAVTTATATADVSVTETVTSGAAGATGTDAAAGADGAAASSTVVPAAAPRETGMMVAAAAAAAGVVGAVLL</sequence>
<organism evidence="2 3">
    <name type="scientific">Colletotrichum chlorophyti</name>
    <dbReference type="NCBI Taxonomy" id="708187"/>
    <lineage>
        <taxon>Eukaryota</taxon>
        <taxon>Fungi</taxon>
        <taxon>Dikarya</taxon>
        <taxon>Ascomycota</taxon>
        <taxon>Pezizomycotina</taxon>
        <taxon>Sordariomycetes</taxon>
        <taxon>Hypocreomycetidae</taxon>
        <taxon>Glomerellales</taxon>
        <taxon>Glomerellaceae</taxon>
        <taxon>Colletotrichum</taxon>
    </lineage>
</organism>
<evidence type="ECO:0008006" key="4">
    <source>
        <dbReference type="Google" id="ProtNLM"/>
    </source>
</evidence>
<evidence type="ECO:0000313" key="2">
    <source>
        <dbReference type="EMBL" id="OLN97422.1"/>
    </source>
</evidence>
<comment type="caution">
    <text evidence="2">The sequence shown here is derived from an EMBL/GenBank/DDBJ whole genome shotgun (WGS) entry which is preliminary data.</text>
</comment>
<proteinExistence type="predicted"/>
<dbReference type="Proteomes" id="UP000186583">
    <property type="component" value="Unassembled WGS sequence"/>
</dbReference>
<keyword evidence="1" id="KW-0732">Signal</keyword>
<protein>
    <recommendedName>
        <fullName evidence="4">Infection structure specific protein</fullName>
    </recommendedName>
</protein>
<name>A0A1Q8S7P1_9PEZI</name>
<keyword evidence="3" id="KW-1185">Reference proteome</keyword>
<feature type="signal peptide" evidence="1">
    <location>
        <begin position="1"/>
        <end position="17"/>
    </location>
</feature>